<proteinExistence type="predicted"/>
<organism evidence="2 3">
    <name type="scientific">Mycena alexandri</name>
    <dbReference type="NCBI Taxonomy" id="1745969"/>
    <lineage>
        <taxon>Eukaryota</taxon>
        <taxon>Fungi</taxon>
        <taxon>Dikarya</taxon>
        <taxon>Basidiomycota</taxon>
        <taxon>Agaricomycotina</taxon>
        <taxon>Agaricomycetes</taxon>
        <taxon>Agaricomycetidae</taxon>
        <taxon>Agaricales</taxon>
        <taxon>Marasmiineae</taxon>
        <taxon>Mycenaceae</taxon>
        <taxon>Mycena</taxon>
    </lineage>
</organism>
<sequence length="325" mass="36190">MSEAPQPIRDAPAPFSGVLDPDSDDSAPDFIIRSGDGIDLHGPRLPGDSQRDGKPIVELPESCPILHRLLYIAYPQTSVNYSLTEETLNGIYKVHEAAHKYLFIQAQRALESMLAEPALLDAHPHRIFAIARLRDLPDLARKAALSTLKTPVCPQGLLSPETEVLSASTFQKLHEFHHLCGEAAEKLASENAKAIDDTNPDLEVTLYDLPGWGREEFVWWTGSQGKGHSEECRPQVEVGYMGDWFDLTPSPWFQHHIAVLAPKLRHIPTRDTVDKNARILADVDRAMIKGCGQCLEHAERHLALFGEQLERRIEASNNALTARLI</sequence>
<feature type="region of interest" description="Disordered" evidence="1">
    <location>
        <begin position="1"/>
        <end position="54"/>
    </location>
</feature>
<name>A0AAD6RVN1_9AGAR</name>
<reference evidence="2" key="1">
    <citation type="submission" date="2023-03" db="EMBL/GenBank/DDBJ databases">
        <title>Massive genome expansion in bonnet fungi (Mycena s.s.) driven by repeated elements and novel gene families across ecological guilds.</title>
        <authorList>
            <consortium name="Lawrence Berkeley National Laboratory"/>
            <person name="Harder C.B."/>
            <person name="Miyauchi S."/>
            <person name="Viragh M."/>
            <person name="Kuo A."/>
            <person name="Thoen E."/>
            <person name="Andreopoulos B."/>
            <person name="Lu D."/>
            <person name="Skrede I."/>
            <person name="Drula E."/>
            <person name="Henrissat B."/>
            <person name="Morin E."/>
            <person name="Kohler A."/>
            <person name="Barry K."/>
            <person name="LaButti K."/>
            <person name="Morin E."/>
            <person name="Salamov A."/>
            <person name="Lipzen A."/>
            <person name="Mereny Z."/>
            <person name="Hegedus B."/>
            <person name="Baldrian P."/>
            <person name="Stursova M."/>
            <person name="Weitz H."/>
            <person name="Taylor A."/>
            <person name="Grigoriev I.V."/>
            <person name="Nagy L.G."/>
            <person name="Martin F."/>
            <person name="Kauserud H."/>
        </authorList>
    </citation>
    <scope>NUCLEOTIDE SEQUENCE</scope>
    <source>
        <strain evidence="2">CBHHK200</strain>
    </source>
</reference>
<comment type="caution">
    <text evidence="2">The sequence shown here is derived from an EMBL/GenBank/DDBJ whole genome shotgun (WGS) entry which is preliminary data.</text>
</comment>
<protein>
    <submittedName>
        <fullName evidence="2">Uncharacterized protein</fullName>
    </submittedName>
</protein>
<evidence type="ECO:0000313" key="2">
    <source>
        <dbReference type="EMBL" id="KAJ7016110.1"/>
    </source>
</evidence>
<accession>A0AAD6RVN1</accession>
<gene>
    <name evidence="2" type="ORF">C8F04DRAFT_1165146</name>
</gene>
<evidence type="ECO:0000256" key="1">
    <source>
        <dbReference type="SAM" id="MobiDB-lite"/>
    </source>
</evidence>
<evidence type="ECO:0000313" key="3">
    <source>
        <dbReference type="Proteomes" id="UP001218188"/>
    </source>
</evidence>
<dbReference type="Proteomes" id="UP001218188">
    <property type="component" value="Unassembled WGS sequence"/>
</dbReference>
<dbReference type="EMBL" id="JARJCM010000588">
    <property type="protein sequence ID" value="KAJ7016110.1"/>
    <property type="molecule type" value="Genomic_DNA"/>
</dbReference>
<keyword evidence="3" id="KW-1185">Reference proteome</keyword>
<dbReference type="AlphaFoldDB" id="A0AAD6RVN1"/>